<evidence type="ECO:0000256" key="2">
    <source>
        <dbReference type="ARBA" id="ARBA00022490"/>
    </source>
</evidence>
<evidence type="ECO:0000256" key="3">
    <source>
        <dbReference type="ARBA" id="ARBA00022942"/>
    </source>
</evidence>
<reference evidence="4 5" key="2">
    <citation type="submission" date="2014-03" db="EMBL/GenBank/DDBJ databases">
        <title>The Genome Sequence of Anncaliia algerae insect isolate PRA339.</title>
        <authorList>
            <consortium name="The Broad Institute Genome Sequencing Platform"/>
            <consortium name="The Broad Institute Genome Sequencing Center for Infectious Disease"/>
            <person name="Cuomo C."/>
            <person name="Becnel J."/>
            <person name="Sanscrainte N."/>
            <person name="Walker B."/>
            <person name="Young S.K."/>
            <person name="Zeng Q."/>
            <person name="Gargeya S."/>
            <person name="Fitzgerald M."/>
            <person name="Haas B."/>
            <person name="Abouelleil A."/>
            <person name="Alvarado L."/>
            <person name="Arachchi H.M."/>
            <person name="Berlin A.M."/>
            <person name="Chapman S.B."/>
            <person name="Dewar J."/>
            <person name="Goldberg J."/>
            <person name="Griggs A."/>
            <person name="Gujja S."/>
            <person name="Hansen M."/>
            <person name="Howarth C."/>
            <person name="Imamovic A."/>
            <person name="Larimer J."/>
            <person name="McCowan C."/>
            <person name="Murphy C."/>
            <person name="Neiman D."/>
            <person name="Pearson M."/>
            <person name="Priest M."/>
            <person name="Roberts A."/>
            <person name="Saif S."/>
            <person name="Shea T."/>
            <person name="Sisk P."/>
            <person name="Sykes S."/>
            <person name="Wortman J."/>
            <person name="Nusbaum C."/>
            <person name="Birren B."/>
        </authorList>
    </citation>
    <scope>NUCLEOTIDE SEQUENCE [LARGE SCALE GENOMIC DNA]</scope>
    <source>
        <strain evidence="4 5">PRA339</strain>
    </source>
</reference>
<keyword evidence="5" id="KW-1185">Reference proteome</keyword>
<dbReference type="GO" id="GO:0005839">
    <property type="term" value="C:proteasome core complex"/>
    <property type="evidence" value="ECO:0007669"/>
    <property type="project" value="InterPro"/>
</dbReference>
<accession>A0A059F2T1</accession>
<dbReference type="GO" id="GO:0005634">
    <property type="term" value="C:nucleus"/>
    <property type="evidence" value="ECO:0007669"/>
    <property type="project" value="UniProtKB-SubCell"/>
</dbReference>
<dbReference type="Pfam" id="PF00227">
    <property type="entry name" value="Proteasome"/>
    <property type="match status" value="1"/>
</dbReference>
<dbReference type="SUPFAM" id="SSF56235">
    <property type="entry name" value="N-terminal nucleophile aminohydrolases (Ntn hydrolases)"/>
    <property type="match status" value="1"/>
</dbReference>
<evidence type="ECO:0000256" key="1">
    <source>
        <dbReference type="ARBA" id="ARBA00004123"/>
    </source>
</evidence>
<proteinExistence type="predicted"/>
<dbReference type="GO" id="GO:0051603">
    <property type="term" value="P:proteolysis involved in protein catabolic process"/>
    <property type="evidence" value="ECO:0007669"/>
    <property type="project" value="InterPro"/>
</dbReference>
<dbReference type="PROSITE" id="PS00854">
    <property type="entry name" value="PROTEASOME_BETA_1"/>
    <property type="match status" value="1"/>
</dbReference>
<dbReference type="InterPro" id="IPR029055">
    <property type="entry name" value="Ntn_hydrolases_N"/>
</dbReference>
<organism evidence="4 5">
    <name type="scientific">Anncaliia algerae PRA339</name>
    <dbReference type="NCBI Taxonomy" id="1288291"/>
    <lineage>
        <taxon>Eukaryota</taxon>
        <taxon>Fungi</taxon>
        <taxon>Fungi incertae sedis</taxon>
        <taxon>Microsporidia</taxon>
        <taxon>Tubulinosematoidea</taxon>
        <taxon>Tubulinosematidae</taxon>
        <taxon>Anncaliia</taxon>
    </lineage>
</organism>
<reference evidence="5" key="1">
    <citation type="submission" date="2013-02" db="EMBL/GenBank/DDBJ databases">
        <authorList>
            <consortium name="The Broad Institute Genome Sequencing Platform"/>
            <person name="Cuomo C."/>
            <person name="Becnel J."/>
            <person name="Sanscrainte N."/>
            <person name="Walker B."/>
            <person name="Young S.K."/>
            <person name="Zeng Q."/>
            <person name="Gargeya S."/>
            <person name="Fitzgerald M."/>
            <person name="Haas B."/>
            <person name="Abouelleil A."/>
            <person name="Alvarado L."/>
            <person name="Arachchi H.M."/>
            <person name="Berlin A.M."/>
            <person name="Chapman S.B."/>
            <person name="Dewar J."/>
            <person name="Goldberg J."/>
            <person name="Griggs A."/>
            <person name="Gujja S."/>
            <person name="Hansen M."/>
            <person name="Howarth C."/>
            <person name="Imamovic A."/>
            <person name="Larimer J."/>
            <person name="McCowan C."/>
            <person name="Murphy C."/>
            <person name="Neiman D."/>
            <person name="Pearson M."/>
            <person name="Priest M."/>
            <person name="Roberts A."/>
            <person name="Saif S."/>
            <person name="Shea T."/>
            <person name="Sisk P."/>
            <person name="Sykes S."/>
            <person name="Wortman J."/>
            <person name="Nusbaum C."/>
            <person name="Birren B."/>
        </authorList>
    </citation>
    <scope>NUCLEOTIDE SEQUENCE [LARGE SCALE GENOMIC DNA]</scope>
    <source>
        <strain evidence="5">PRA339</strain>
    </source>
</reference>
<keyword evidence="3" id="KW-0647">Proteasome</keyword>
<evidence type="ECO:0000313" key="5">
    <source>
        <dbReference type="Proteomes" id="UP000030655"/>
    </source>
</evidence>
<protein>
    <submittedName>
        <fullName evidence="4">Uncharacterized protein</fullName>
    </submittedName>
</protein>
<dbReference type="Proteomes" id="UP000030655">
    <property type="component" value="Unassembled WGS sequence"/>
</dbReference>
<evidence type="ECO:0000313" key="4">
    <source>
        <dbReference type="EMBL" id="KCZ81417.1"/>
    </source>
</evidence>
<gene>
    <name evidence="4" type="ORF">H312_01172</name>
</gene>
<dbReference type="Gene3D" id="3.60.20.10">
    <property type="entry name" value="Glutamine Phosphoribosylpyrophosphate, subunit 1, domain 1"/>
    <property type="match status" value="1"/>
</dbReference>
<dbReference type="OrthoDB" id="268479at2759"/>
<sequence length="59" mass="6770">MAIKGKNFIIIASDMRHTSEYTINSRNTSKIFKIKDYFLATTGFYADSYEVSVKLNLNV</sequence>
<dbReference type="EMBL" id="KK365143">
    <property type="protein sequence ID" value="KCZ81417.1"/>
    <property type="molecule type" value="Genomic_DNA"/>
</dbReference>
<dbReference type="HOGENOM" id="CLU_2967123_0_0_1"/>
<dbReference type="InterPro" id="IPR001353">
    <property type="entry name" value="Proteasome_sua/b"/>
</dbReference>
<comment type="subcellular location">
    <subcellularLocation>
        <location evidence="1">Nucleus</location>
    </subcellularLocation>
</comment>
<dbReference type="AlphaFoldDB" id="A0A059F2T1"/>
<feature type="non-terminal residue" evidence="4">
    <location>
        <position position="59"/>
    </location>
</feature>
<dbReference type="VEuPathDB" id="MicrosporidiaDB:H312_01172"/>
<keyword evidence="2" id="KW-0963">Cytoplasm</keyword>
<name>A0A059F2T1_9MICR</name>
<dbReference type="InterPro" id="IPR016050">
    <property type="entry name" value="Proteasome_bsu_CS"/>
</dbReference>